<dbReference type="SUPFAM" id="SSF47413">
    <property type="entry name" value="lambda repressor-like DNA-binding domains"/>
    <property type="match status" value="1"/>
</dbReference>
<dbReference type="SMART" id="SM00530">
    <property type="entry name" value="HTH_XRE"/>
    <property type="match status" value="1"/>
</dbReference>
<dbReference type="InterPro" id="IPR041413">
    <property type="entry name" value="MLTR_LBD"/>
</dbReference>
<name>A0A543JAH9_9PSEU</name>
<comment type="caution">
    <text evidence="2">The sequence shown here is derived from an EMBL/GenBank/DDBJ whole genome shotgun (WGS) entry which is preliminary data.</text>
</comment>
<proteinExistence type="predicted"/>
<dbReference type="PANTHER" id="PTHR35010:SF2">
    <property type="entry name" value="BLL4672 PROTEIN"/>
    <property type="match status" value="1"/>
</dbReference>
<dbReference type="EMBL" id="VFPP01000001">
    <property type="protein sequence ID" value="TQM79833.1"/>
    <property type="molecule type" value="Genomic_DNA"/>
</dbReference>
<dbReference type="Gene3D" id="1.10.260.40">
    <property type="entry name" value="lambda repressor-like DNA-binding domains"/>
    <property type="match status" value="1"/>
</dbReference>
<evidence type="ECO:0000313" key="2">
    <source>
        <dbReference type="EMBL" id="TQM79833.1"/>
    </source>
</evidence>
<dbReference type="InterPro" id="IPR010982">
    <property type="entry name" value="Lambda_DNA-bd_dom_sf"/>
</dbReference>
<evidence type="ECO:0000313" key="3">
    <source>
        <dbReference type="Proteomes" id="UP000316628"/>
    </source>
</evidence>
<dbReference type="AlphaFoldDB" id="A0A543JAH9"/>
<dbReference type="RefSeq" id="WP_141977397.1">
    <property type="nucleotide sequence ID" value="NZ_VFPP01000001.1"/>
</dbReference>
<gene>
    <name evidence="2" type="ORF">FHX81_2144</name>
</gene>
<reference evidence="2 3" key="1">
    <citation type="submission" date="2019-06" db="EMBL/GenBank/DDBJ databases">
        <title>Sequencing the genomes of 1000 actinobacteria strains.</title>
        <authorList>
            <person name="Klenk H.-P."/>
        </authorList>
    </citation>
    <scope>NUCLEOTIDE SEQUENCE [LARGE SCALE GENOMIC DNA]</scope>
    <source>
        <strain evidence="2 3">DSM 45456</strain>
    </source>
</reference>
<dbReference type="OrthoDB" id="4790304at2"/>
<feature type="domain" description="HTH cro/C1-type" evidence="1">
    <location>
        <begin position="12"/>
        <end position="85"/>
    </location>
</feature>
<dbReference type="Pfam" id="PF17765">
    <property type="entry name" value="MLTR_LBD"/>
    <property type="match status" value="1"/>
</dbReference>
<dbReference type="InterPro" id="IPR001387">
    <property type="entry name" value="Cro/C1-type_HTH"/>
</dbReference>
<dbReference type="Proteomes" id="UP000316628">
    <property type="component" value="Unassembled WGS sequence"/>
</dbReference>
<evidence type="ECO:0000259" key="1">
    <source>
        <dbReference type="SMART" id="SM00530"/>
    </source>
</evidence>
<protein>
    <submittedName>
        <fullName evidence="2">Helix-turn-helix protein</fullName>
    </submittedName>
</protein>
<dbReference type="CDD" id="cd00093">
    <property type="entry name" value="HTH_XRE"/>
    <property type="match status" value="1"/>
</dbReference>
<accession>A0A543JAH9</accession>
<dbReference type="Gene3D" id="3.30.450.180">
    <property type="match status" value="1"/>
</dbReference>
<dbReference type="GO" id="GO:0003677">
    <property type="term" value="F:DNA binding"/>
    <property type="evidence" value="ECO:0007669"/>
    <property type="project" value="InterPro"/>
</dbReference>
<dbReference type="PANTHER" id="PTHR35010">
    <property type="entry name" value="BLL4672 PROTEIN-RELATED"/>
    <property type="match status" value="1"/>
</dbReference>
<organism evidence="2 3">
    <name type="scientific">Saccharothrix saharensis</name>
    <dbReference type="NCBI Taxonomy" id="571190"/>
    <lineage>
        <taxon>Bacteria</taxon>
        <taxon>Bacillati</taxon>
        <taxon>Actinomycetota</taxon>
        <taxon>Actinomycetes</taxon>
        <taxon>Pseudonocardiales</taxon>
        <taxon>Pseudonocardiaceae</taxon>
        <taxon>Saccharothrix</taxon>
    </lineage>
</organism>
<keyword evidence="3" id="KW-1185">Reference proteome</keyword>
<dbReference type="Pfam" id="PF13560">
    <property type="entry name" value="HTH_31"/>
    <property type="match status" value="1"/>
</dbReference>
<sequence>MTDHRKRELGAFLRARRERLKPQDVGLAPVAGRRRTPGLRREEVAQLSGVGLTWYTWLEQGRDIPSSRQVIEALATALRLDDDDRDHIFELAGLRAAEPRSPDGELPALVQRVLDNLMPNPAYVFDQRLDILAWNRAQALLWLDPGTVEPAERNLLWLIFTDPLVRSLLVDWESAAGSVLGQFRAAAGRSSGDHRYAEIANRLREVSPEFGKRWDSYPVAEFDVEVNRLDHPGVGRIDLDLLHLRLVEHPTLTVVLQTPVGPVDSARIATLLDRSG</sequence>